<dbReference type="InterPro" id="IPR017853">
    <property type="entry name" value="GH"/>
</dbReference>
<evidence type="ECO:0000256" key="1">
    <source>
        <dbReference type="ARBA" id="ARBA00005382"/>
    </source>
</evidence>
<gene>
    <name evidence="6" type="ORF">TrRE_jg5012</name>
</gene>
<dbReference type="GO" id="GO:0016020">
    <property type="term" value="C:membrane"/>
    <property type="evidence" value="ECO:0007669"/>
    <property type="project" value="GOC"/>
</dbReference>
<organism evidence="6 7">
    <name type="scientific">Triparma retinervis</name>
    <dbReference type="NCBI Taxonomy" id="2557542"/>
    <lineage>
        <taxon>Eukaryota</taxon>
        <taxon>Sar</taxon>
        <taxon>Stramenopiles</taxon>
        <taxon>Ochrophyta</taxon>
        <taxon>Bolidophyceae</taxon>
        <taxon>Parmales</taxon>
        <taxon>Triparmaceae</taxon>
        <taxon>Triparma</taxon>
    </lineage>
</organism>
<dbReference type="GO" id="GO:0004348">
    <property type="term" value="F:glucosylceramidase activity"/>
    <property type="evidence" value="ECO:0007669"/>
    <property type="project" value="InterPro"/>
</dbReference>
<dbReference type="Gene3D" id="2.60.40.1180">
    <property type="entry name" value="Golgi alpha-mannosidase II"/>
    <property type="match status" value="1"/>
</dbReference>
<dbReference type="InterPro" id="IPR033452">
    <property type="entry name" value="GH30_C"/>
</dbReference>
<dbReference type="SUPFAM" id="SSF51445">
    <property type="entry name" value="(Trans)glycosidases"/>
    <property type="match status" value="2"/>
</dbReference>
<dbReference type="InterPro" id="IPR001139">
    <property type="entry name" value="Glyco_hydro_30"/>
</dbReference>
<dbReference type="Proteomes" id="UP001165082">
    <property type="component" value="Unassembled WGS sequence"/>
</dbReference>
<dbReference type="InterPro" id="IPR001223">
    <property type="entry name" value="Glyco_hydro18_cat"/>
</dbReference>
<evidence type="ECO:0000313" key="6">
    <source>
        <dbReference type="EMBL" id="GMI04264.1"/>
    </source>
</evidence>
<dbReference type="InterPro" id="IPR029070">
    <property type="entry name" value="Chitinase_insertion_sf"/>
</dbReference>
<comment type="similarity">
    <text evidence="1">Belongs to the glycosyl hydrolase 30 family.</text>
</comment>
<dbReference type="SMART" id="SM00636">
    <property type="entry name" value="Glyco_18"/>
    <property type="match status" value="1"/>
</dbReference>
<dbReference type="Gene3D" id="3.20.20.80">
    <property type="entry name" value="Glycosidases"/>
    <property type="match status" value="2"/>
</dbReference>
<name>A0A9W7F849_9STRA</name>
<evidence type="ECO:0000256" key="4">
    <source>
        <dbReference type="SAM" id="SignalP"/>
    </source>
</evidence>
<proteinExistence type="inferred from homology"/>
<dbReference type="Pfam" id="PF00704">
    <property type="entry name" value="Glyco_hydro_18"/>
    <property type="match status" value="1"/>
</dbReference>
<evidence type="ECO:0000313" key="7">
    <source>
        <dbReference type="Proteomes" id="UP001165082"/>
    </source>
</evidence>
<feature type="domain" description="GH18" evidence="5">
    <location>
        <begin position="477"/>
        <end position="837"/>
    </location>
</feature>
<dbReference type="InterPro" id="IPR013780">
    <property type="entry name" value="Glyco_hydro_b"/>
</dbReference>
<dbReference type="AlphaFoldDB" id="A0A9W7F849"/>
<comment type="caution">
    <text evidence="6">The sequence shown here is derived from an EMBL/GenBank/DDBJ whole genome shotgun (WGS) entry which is preliminary data.</text>
</comment>
<dbReference type="GO" id="GO:0008061">
    <property type="term" value="F:chitin binding"/>
    <property type="evidence" value="ECO:0007669"/>
    <property type="project" value="InterPro"/>
</dbReference>
<keyword evidence="2 4" id="KW-0732">Signal</keyword>
<dbReference type="Pfam" id="PF17189">
    <property type="entry name" value="Glyco_hydro_30C"/>
    <property type="match status" value="1"/>
</dbReference>
<dbReference type="InterPro" id="IPR011583">
    <property type="entry name" value="Chitinase_II/V-like_cat"/>
</dbReference>
<keyword evidence="3" id="KW-0378">Hydrolase</keyword>
<accession>A0A9W7F849</accession>
<dbReference type="PANTHER" id="PTHR11069">
    <property type="entry name" value="GLUCOSYLCERAMIDASE"/>
    <property type="match status" value="1"/>
</dbReference>
<feature type="chain" id="PRO_5040861248" description="GH18 domain-containing protein" evidence="4">
    <location>
        <begin position="20"/>
        <end position="837"/>
    </location>
</feature>
<dbReference type="SUPFAM" id="SSF51011">
    <property type="entry name" value="Glycosyl hydrolase domain"/>
    <property type="match status" value="1"/>
</dbReference>
<protein>
    <recommendedName>
        <fullName evidence="5">GH18 domain-containing protein</fullName>
    </recommendedName>
</protein>
<dbReference type="PRINTS" id="PR00843">
    <property type="entry name" value="GLHYDRLASE30"/>
</dbReference>
<dbReference type="Gene3D" id="3.10.50.10">
    <property type="match status" value="1"/>
</dbReference>
<evidence type="ECO:0000256" key="2">
    <source>
        <dbReference type="ARBA" id="ARBA00022729"/>
    </source>
</evidence>
<keyword evidence="7" id="KW-1185">Reference proteome</keyword>
<sequence>MKLFSVALGISLPIGFATASVDDVQKINFYQTSEQQRSDPLKRMPDLVFSEGNGKDIDNALKINPAVTYQIIEGFGAAMTESSAAILDQLPKDLYNQVMESYFSESSGLGYTFVRVPMGSCDYTPFPSWSYDDLRRGATDYDLEHFSIENDLERRIPHIIDAQERAGQKLKLLASPWSAPAWMKTNGAMICGVNSLWKDCTLKNDTKVFQAYADYFSSFISAYEDNGLDIWGVTVQNEPQENILTYEGMVFTPESERDFVRDYLSPTLANDHPETQILLLDHDKGKVVEWADVILGDEGIQKCPNVYGMGIHWYDGDHFDALSQVQESHPNYKILATESTVKRDPLNNLDGGKWKNGEQYGHDMIGDFNNGVTGFIDWNLALDSHGGPLHINVIDLDHFGADSMTICDFEDDSPTNGQCIKQVFYHYVAHFSKFVSPGSVRIDWSLGDKVSEDVETTAFLTPDDDVVVVIMNKGKDSTSVTLVDAMTGGVADVEIPARSINTLAYSKSKPERQEGRANAKGKEGFVFHSKHGEPDDYYTQWDWDVVTTVATWHADNKALVDYAHSKGAKVVAGVGVDVSQVPDEEYRKAWIEDHISDALEWGTEGLNIDVESNNLSKDEKEGFTSLVAEAVEAFHDAIVGSQISVDFPGYPNYELRNYDYEGIGKVADLVVIMGYDMFIWDDYSCVWKGSKCSLCNAPTKSIEFGVQEFAGMVDPSKLILGLPWYGIGYQKVAGIPFNKGNIDLKYILNTEEEQGAEREWVGGEENCWKMNVKGIDGLDDKERVSVVYFEDSESLKPKYDLVKKFGLGGATMWNAGSLEYAGGVGSDETKKLWEVSD</sequence>
<evidence type="ECO:0000259" key="5">
    <source>
        <dbReference type="PROSITE" id="PS51910"/>
    </source>
</evidence>
<evidence type="ECO:0000256" key="3">
    <source>
        <dbReference type="ARBA" id="ARBA00022801"/>
    </source>
</evidence>
<dbReference type="EMBL" id="BRXZ01000069">
    <property type="protein sequence ID" value="GMI04264.1"/>
    <property type="molecule type" value="Genomic_DNA"/>
</dbReference>
<reference evidence="6" key="1">
    <citation type="submission" date="2022-07" db="EMBL/GenBank/DDBJ databases">
        <title>Genome analysis of Parmales, a sister group of diatoms, reveals the evolutionary specialization of diatoms from phago-mixotrophs to photoautotrophs.</title>
        <authorList>
            <person name="Ban H."/>
            <person name="Sato S."/>
            <person name="Yoshikawa S."/>
            <person name="Kazumasa Y."/>
            <person name="Nakamura Y."/>
            <person name="Ichinomiya M."/>
            <person name="Saitoh K."/>
            <person name="Sato N."/>
            <person name="Blanc-Mathieu R."/>
            <person name="Endo H."/>
            <person name="Kuwata A."/>
            <person name="Ogata H."/>
        </authorList>
    </citation>
    <scope>NUCLEOTIDE SEQUENCE</scope>
</reference>
<dbReference type="InterPro" id="IPR033453">
    <property type="entry name" value="Glyco_hydro_30_TIM-barrel"/>
</dbReference>
<feature type="signal peptide" evidence="4">
    <location>
        <begin position="1"/>
        <end position="19"/>
    </location>
</feature>
<dbReference type="GO" id="GO:0005975">
    <property type="term" value="P:carbohydrate metabolic process"/>
    <property type="evidence" value="ECO:0007669"/>
    <property type="project" value="InterPro"/>
</dbReference>
<dbReference type="PANTHER" id="PTHR11069:SF23">
    <property type="entry name" value="LYSOSOMAL ACID GLUCOSYLCERAMIDASE"/>
    <property type="match status" value="1"/>
</dbReference>
<dbReference type="GO" id="GO:0006680">
    <property type="term" value="P:glucosylceramide catabolic process"/>
    <property type="evidence" value="ECO:0007669"/>
    <property type="project" value="TreeGrafter"/>
</dbReference>
<dbReference type="OrthoDB" id="2160638at2759"/>
<dbReference type="PROSITE" id="PS51910">
    <property type="entry name" value="GH18_2"/>
    <property type="match status" value="1"/>
</dbReference>
<dbReference type="Pfam" id="PF02055">
    <property type="entry name" value="Glyco_hydro_30"/>
    <property type="match status" value="1"/>
</dbReference>